<protein>
    <submittedName>
        <fullName evidence="2">Uncharacterized protein</fullName>
    </submittedName>
</protein>
<comment type="caution">
    <text evidence="2">The sequence shown here is derived from an EMBL/GenBank/DDBJ whole genome shotgun (WGS) entry which is preliminary data.</text>
</comment>
<dbReference type="Proteomes" id="UP000007993">
    <property type="component" value="Unassembled WGS sequence"/>
</dbReference>
<evidence type="ECO:0000313" key="2">
    <source>
        <dbReference type="EMBL" id="EKK01823.1"/>
    </source>
</evidence>
<feature type="transmembrane region" description="Helical" evidence="1">
    <location>
        <begin position="12"/>
        <end position="34"/>
    </location>
</feature>
<proteinExistence type="predicted"/>
<keyword evidence="1" id="KW-0472">Membrane</keyword>
<keyword evidence="1" id="KW-1133">Transmembrane helix</keyword>
<dbReference type="PATRIC" id="fig|993517.3.peg.3099"/>
<organism evidence="2 3">
    <name type="scientific">Rhodopirellula baltica SH28</name>
    <dbReference type="NCBI Taxonomy" id="993517"/>
    <lineage>
        <taxon>Bacteria</taxon>
        <taxon>Pseudomonadati</taxon>
        <taxon>Planctomycetota</taxon>
        <taxon>Planctomycetia</taxon>
        <taxon>Pirellulales</taxon>
        <taxon>Pirellulaceae</taxon>
        <taxon>Rhodopirellula</taxon>
    </lineage>
</organism>
<evidence type="ECO:0000256" key="1">
    <source>
        <dbReference type="SAM" id="Phobius"/>
    </source>
</evidence>
<reference evidence="2 3" key="1">
    <citation type="journal article" date="2013" name="Mar. Genomics">
        <title>Expression of sulfatases in Rhodopirellula baltica and the diversity of sulfatases in the genus Rhodopirellula.</title>
        <authorList>
            <person name="Wegner C.E."/>
            <person name="Richter-Heitmann T."/>
            <person name="Klindworth A."/>
            <person name="Klockow C."/>
            <person name="Richter M."/>
            <person name="Achstetter T."/>
            <person name="Glockner F.O."/>
            <person name="Harder J."/>
        </authorList>
    </citation>
    <scope>NUCLEOTIDE SEQUENCE [LARGE SCALE GENOMIC DNA]</scope>
    <source>
        <strain evidence="2 3">SH28</strain>
    </source>
</reference>
<sequence>MTSTENTFQRDAWVNWIVWPTGLVSILMLIRHLLHDQNGNLEWYGRDDIYAVSMLSAFPIGLVGAWKVNQQSRSSAIVLGGCMFLASLCLAVISHGTSFGSLFAATSARSLLAILATFSAATLCLSIAPFDISKPAIGHDEDSDGQTKGQGGDAILPNWTWLLFGVAAIATPATYAHSVAESLEKSLAESLGGKRITLAWKQCSQLRRLDPTATVATTDLATLESTLNDEKTRLEQEVRRPMPRNMNMAMIGHRITSLVQLDRNYEALGWIRPMMSGRNFHPISLDYYGLCQQRLDQPAESMRGYERSLKHWERQTDSPAKNNAMISAYKGIAFAARQLGDRKLEEEAYQSLVELNPTAEHHFLLATCFKEHQKTSLAAENAQLAVQLDPLYADQAESMLSQLSRDHFSCFLVPR</sequence>
<dbReference type="EMBL" id="AMCW01000079">
    <property type="protein sequence ID" value="EKK01823.1"/>
    <property type="molecule type" value="Genomic_DNA"/>
</dbReference>
<keyword evidence="1" id="KW-0812">Transmembrane</keyword>
<dbReference type="RefSeq" id="WP_007332563.1">
    <property type="nucleotide sequence ID" value="NZ_AMCW01000079.1"/>
</dbReference>
<feature type="transmembrane region" description="Helical" evidence="1">
    <location>
        <begin position="78"/>
        <end position="105"/>
    </location>
</feature>
<feature type="transmembrane region" description="Helical" evidence="1">
    <location>
        <begin position="49"/>
        <end position="66"/>
    </location>
</feature>
<name>K5DHB1_RHOBT</name>
<dbReference type="InterPro" id="IPR011990">
    <property type="entry name" value="TPR-like_helical_dom_sf"/>
</dbReference>
<accession>K5DHB1</accession>
<dbReference type="SUPFAM" id="SSF48452">
    <property type="entry name" value="TPR-like"/>
    <property type="match status" value="1"/>
</dbReference>
<dbReference type="AlphaFoldDB" id="K5DHB1"/>
<evidence type="ECO:0000313" key="3">
    <source>
        <dbReference type="Proteomes" id="UP000007993"/>
    </source>
</evidence>
<gene>
    <name evidence="2" type="ORF">RBSH_02861</name>
</gene>
<dbReference type="Gene3D" id="1.25.40.10">
    <property type="entry name" value="Tetratricopeptide repeat domain"/>
    <property type="match status" value="1"/>
</dbReference>